<sequence length="65" mass="7039">MDANASDTNDASIVLNAGYKDVEFLLMAEASTEIEHLLVSEYDTLNVQILNAGNHGLNASLQLIF</sequence>
<keyword evidence="1" id="KW-0378">Hydrolase</keyword>
<evidence type="ECO:0000313" key="2">
    <source>
        <dbReference type="Proteomes" id="UP000013911"/>
    </source>
</evidence>
<reference evidence="1 2" key="1">
    <citation type="submission" date="2013-04" db="EMBL/GenBank/DDBJ databases">
        <title>Draft genome of the heavy metal tolerant bacterium Lysinibacillus sphaericus strain OT4b.31.</title>
        <authorList>
            <person name="Pena-Montenegro T.D."/>
            <person name="Dussan J."/>
        </authorList>
    </citation>
    <scope>NUCLEOTIDE SEQUENCE [LARGE SCALE GENOMIC DNA]</scope>
    <source>
        <strain evidence="1 2">OT4b.31</strain>
    </source>
</reference>
<organism evidence="1 2">
    <name type="scientific">Lysinibacillus sphaericus OT4b.31</name>
    <dbReference type="NCBI Taxonomy" id="1285586"/>
    <lineage>
        <taxon>Bacteria</taxon>
        <taxon>Bacillati</taxon>
        <taxon>Bacillota</taxon>
        <taxon>Bacilli</taxon>
        <taxon>Bacillales</taxon>
        <taxon>Bacillaceae</taxon>
        <taxon>Lysinibacillus</taxon>
    </lineage>
</organism>
<dbReference type="HOGENOM" id="CLU_2844647_0_0_9"/>
<evidence type="ECO:0000313" key="1">
    <source>
        <dbReference type="EMBL" id="EON72606.1"/>
    </source>
</evidence>
<comment type="caution">
    <text evidence="1">The sequence shown here is derived from an EMBL/GenBank/DDBJ whole genome shotgun (WGS) entry which is preliminary data.</text>
</comment>
<dbReference type="AlphaFoldDB" id="R7ZF07"/>
<dbReference type="InterPro" id="IPR036866">
    <property type="entry name" value="RibonucZ/Hydroxyglut_hydro"/>
</dbReference>
<dbReference type="GO" id="GO:0016787">
    <property type="term" value="F:hydrolase activity"/>
    <property type="evidence" value="ECO:0007669"/>
    <property type="project" value="UniProtKB-KW"/>
</dbReference>
<accession>R7ZF07</accession>
<protein>
    <submittedName>
        <fullName evidence="1">Hydrolase</fullName>
    </submittedName>
</protein>
<name>R7ZF07_LYSSH</name>
<dbReference type="Gene3D" id="3.60.15.10">
    <property type="entry name" value="Ribonuclease Z/Hydroxyacylglutathione hydrolase-like"/>
    <property type="match status" value="1"/>
</dbReference>
<dbReference type="Proteomes" id="UP000013911">
    <property type="component" value="Unassembled WGS sequence"/>
</dbReference>
<dbReference type="PATRIC" id="fig|1285586.5.peg.2173"/>
<proteinExistence type="predicted"/>
<dbReference type="EMBL" id="AQPX01000017">
    <property type="protein sequence ID" value="EON72606.1"/>
    <property type="molecule type" value="Genomic_DNA"/>
</dbReference>
<gene>
    <name evidence="1" type="ORF">H131_10713</name>
</gene>